<dbReference type="EMBL" id="JAGFWR010000033">
    <property type="protein sequence ID" value="MBO4165064.1"/>
    <property type="molecule type" value="Genomic_DNA"/>
</dbReference>
<accession>A0ABS3VHF5</accession>
<gene>
    <name evidence="1" type="ORF">JQN83_30310</name>
</gene>
<organism evidence="1 2">
    <name type="scientific">Micromonospora antibiotica</name>
    <dbReference type="NCBI Taxonomy" id="2807623"/>
    <lineage>
        <taxon>Bacteria</taxon>
        <taxon>Bacillati</taxon>
        <taxon>Actinomycetota</taxon>
        <taxon>Actinomycetes</taxon>
        <taxon>Micromonosporales</taxon>
        <taxon>Micromonosporaceae</taxon>
        <taxon>Micromonospora</taxon>
    </lineage>
</organism>
<name>A0ABS3VHF5_9ACTN</name>
<evidence type="ECO:0000313" key="2">
    <source>
        <dbReference type="Proteomes" id="UP000671399"/>
    </source>
</evidence>
<comment type="caution">
    <text evidence="1">The sequence shown here is derived from an EMBL/GenBank/DDBJ whole genome shotgun (WGS) entry which is preliminary data.</text>
</comment>
<proteinExistence type="predicted"/>
<reference evidence="1 2" key="1">
    <citation type="submission" date="2021-03" db="EMBL/GenBank/DDBJ databases">
        <authorList>
            <person name="Lee D.-H."/>
        </authorList>
    </citation>
    <scope>NUCLEOTIDE SEQUENCE [LARGE SCALE GENOMIC DNA]</scope>
    <source>
        <strain evidence="1 2">MMS20-R2-23</strain>
    </source>
</reference>
<dbReference type="RefSeq" id="WP_208570574.1">
    <property type="nucleotide sequence ID" value="NZ_JAGFWR010000033.1"/>
</dbReference>
<sequence>MTPDAPLFDPLLTVDLSHFELRPLHLGILFGAFGIDTRAKFHIISSTFEVGRDLLAPLMVKAAVDILPHLQSLVQRDRRTRIVFAGRDSFGLGYVISAIDPGFSADHCRSLYLTRTIVDAALTDLERQGRSFAEIELFRKRGTGAPDERAWRHLRDYLEASDLRLETAPGPVVIVDTGYKGSIQEMLAAAYPDVPFTGHYVFYSAAPGDPHGSSKRGHIFDAGTGPARGGRALRDELPHDPSLTFAHHEAIVAVEELLQGSQLSPTAIDPTGRPRLRRARRTGEPYEGLNPVLIGEEFTDPILREGVLAFNVLAVSRLARRVAVHIDPSVDGWHRTAAASVWYQELTRQVERLRDNLRGWISRDARGEAHPVLRRMLDSFVHRGDRHLVRALDERIREWPVERQAQIWVAFDRCPTLAAKSAFRPDGVRVDTVEIPPVLVRRDRAVAALRSAAPAITVAQAHRVARALTDDLEAARQAGVTLADTRLPVDVYLDAYHAHAEKLLESDLRAVSRLPLLVTRHLAGSRGG</sequence>
<dbReference type="Proteomes" id="UP000671399">
    <property type="component" value="Unassembled WGS sequence"/>
</dbReference>
<protein>
    <submittedName>
        <fullName evidence="1">Uncharacterized protein</fullName>
    </submittedName>
</protein>
<keyword evidence="2" id="KW-1185">Reference proteome</keyword>
<evidence type="ECO:0000313" key="1">
    <source>
        <dbReference type="EMBL" id="MBO4165064.1"/>
    </source>
</evidence>